<keyword evidence="3" id="KW-1185">Reference proteome</keyword>
<dbReference type="EMBL" id="PPSL01000006">
    <property type="protein sequence ID" value="PQJ09277.1"/>
    <property type="molecule type" value="Genomic_DNA"/>
</dbReference>
<feature type="transmembrane region" description="Helical" evidence="1">
    <location>
        <begin position="41"/>
        <end position="61"/>
    </location>
</feature>
<feature type="transmembrane region" description="Helical" evidence="1">
    <location>
        <begin position="6"/>
        <end position="29"/>
    </location>
</feature>
<accession>A0A2S7SRP1</accession>
<sequence>MNIDTTELAGIAGAILMALYTAVSFPAVVKNANAGGRTRRSRIAFLLLGVLSYGLLGAYALLRHYHLVAFVQVLGALKYTAVFIQLLLGRTDKMNKGAS</sequence>
<dbReference type="AlphaFoldDB" id="A0A2S7SRP1"/>
<feature type="transmembrane region" description="Helical" evidence="1">
    <location>
        <begin position="67"/>
        <end position="88"/>
    </location>
</feature>
<keyword evidence="1" id="KW-0812">Transmembrane</keyword>
<evidence type="ECO:0000256" key="1">
    <source>
        <dbReference type="SAM" id="Phobius"/>
    </source>
</evidence>
<keyword evidence="1" id="KW-1133">Transmembrane helix</keyword>
<comment type="caution">
    <text evidence="2">The sequence shown here is derived from an EMBL/GenBank/DDBJ whole genome shotgun (WGS) entry which is preliminary data.</text>
</comment>
<evidence type="ECO:0000313" key="3">
    <source>
        <dbReference type="Proteomes" id="UP000239872"/>
    </source>
</evidence>
<gene>
    <name evidence="2" type="ORF">CJD36_018685</name>
</gene>
<evidence type="ECO:0000313" key="2">
    <source>
        <dbReference type="EMBL" id="PQJ09277.1"/>
    </source>
</evidence>
<protein>
    <submittedName>
        <fullName evidence="2">Uncharacterized protein</fullName>
    </submittedName>
</protein>
<name>A0A2S7SRP1_9BACT</name>
<reference evidence="2 3" key="1">
    <citation type="submission" date="2018-01" db="EMBL/GenBank/DDBJ databases">
        <title>A novel member of the phylum Bacteroidetes isolated from glacier ice.</title>
        <authorList>
            <person name="Liu Q."/>
            <person name="Xin Y.-H."/>
        </authorList>
    </citation>
    <scope>NUCLEOTIDE SEQUENCE [LARGE SCALE GENOMIC DNA]</scope>
    <source>
        <strain evidence="2 3">RB1R16</strain>
    </source>
</reference>
<proteinExistence type="predicted"/>
<dbReference type="Proteomes" id="UP000239872">
    <property type="component" value="Unassembled WGS sequence"/>
</dbReference>
<organism evidence="2 3">
    <name type="scientific">Flavipsychrobacter stenotrophus</name>
    <dbReference type="NCBI Taxonomy" id="2077091"/>
    <lineage>
        <taxon>Bacteria</taxon>
        <taxon>Pseudomonadati</taxon>
        <taxon>Bacteroidota</taxon>
        <taxon>Chitinophagia</taxon>
        <taxon>Chitinophagales</taxon>
        <taxon>Chitinophagaceae</taxon>
        <taxon>Flavipsychrobacter</taxon>
    </lineage>
</organism>
<keyword evidence="1" id="KW-0472">Membrane</keyword>
<dbReference type="RefSeq" id="WP_105040728.1">
    <property type="nucleotide sequence ID" value="NZ_PPSL01000006.1"/>
</dbReference>